<dbReference type="EMBL" id="LBNQ01000009">
    <property type="protein sequence ID" value="KKW69222.1"/>
    <property type="molecule type" value="Genomic_DNA"/>
</dbReference>
<reference evidence="1 2" key="1">
    <citation type="submission" date="2015-05" db="EMBL/GenBank/DDBJ databases">
        <title>Draft genome sequence of Lampropedia sp. CT6, isolated from the microbial mat of a hot water spring, located at Manikaran, India.</title>
        <authorList>
            <person name="Tripathi C."/>
            <person name="Rani P."/>
            <person name="Mahato N.K."/>
            <person name="Lal R."/>
        </authorList>
    </citation>
    <scope>NUCLEOTIDE SEQUENCE [LARGE SCALE GENOMIC DNA]</scope>
    <source>
        <strain evidence="1 2">CT6</strain>
    </source>
</reference>
<dbReference type="Proteomes" id="UP000050580">
    <property type="component" value="Unassembled WGS sequence"/>
</dbReference>
<protein>
    <recommendedName>
        <fullName evidence="3">SpoVR like family protein</fullName>
    </recommendedName>
</protein>
<comment type="caution">
    <text evidence="1">The sequence shown here is derived from an EMBL/GenBank/DDBJ whole genome shotgun (WGS) entry which is preliminary data.</text>
</comment>
<accession>A0A0U1Q387</accession>
<organism evidence="1 2">
    <name type="scientific">Lampropedia cohaerens</name>
    <dbReference type="NCBI Taxonomy" id="1610491"/>
    <lineage>
        <taxon>Bacteria</taxon>
        <taxon>Pseudomonadati</taxon>
        <taxon>Pseudomonadota</taxon>
        <taxon>Betaproteobacteria</taxon>
        <taxon>Burkholderiales</taxon>
        <taxon>Comamonadaceae</taxon>
        <taxon>Lampropedia</taxon>
    </lineage>
</organism>
<evidence type="ECO:0000313" key="1">
    <source>
        <dbReference type="EMBL" id="KKW69222.1"/>
    </source>
</evidence>
<dbReference type="Pfam" id="PF06041">
    <property type="entry name" value="DUF924"/>
    <property type="match status" value="1"/>
</dbReference>
<dbReference type="SUPFAM" id="SSF48452">
    <property type="entry name" value="TPR-like"/>
    <property type="match status" value="1"/>
</dbReference>
<dbReference type="STRING" id="1610491.AAV94_01875"/>
<sequence length="189" mass="21164">MREVVSDAVVSDAAATELVLFWQAAGPQRWFSKDAAFDAVFAERFRAVHFAAARQELAHWLGEAVSALALLLALDQYPRNSFRGTAHMFATDYLALHWARRAVDEGHDQRVAPALRSFFYLPFMHSETLADQQRCVALCEPLGGQTLHHAREHRDIIARFGRFPHRNAVLLRTSSAQEQAYLDAGGFAG</sequence>
<dbReference type="AlphaFoldDB" id="A0A0U1Q387"/>
<proteinExistence type="predicted"/>
<dbReference type="PATRIC" id="fig|1610491.3.peg.389"/>
<keyword evidence="2" id="KW-1185">Reference proteome</keyword>
<evidence type="ECO:0000313" key="2">
    <source>
        <dbReference type="Proteomes" id="UP000050580"/>
    </source>
</evidence>
<dbReference type="Gene3D" id="1.25.40.10">
    <property type="entry name" value="Tetratricopeptide repeat domain"/>
    <property type="match status" value="1"/>
</dbReference>
<dbReference type="OrthoDB" id="7593450at2"/>
<dbReference type="InterPro" id="IPR011990">
    <property type="entry name" value="TPR-like_helical_dom_sf"/>
</dbReference>
<dbReference type="RefSeq" id="WP_046740667.1">
    <property type="nucleotide sequence ID" value="NZ_LBNQ01000009.1"/>
</dbReference>
<evidence type="ECO:0008006" key="3">
    <source>
        <dbReference type="Google" id="ProtNLM"/>
    </source>
</evidence>
<dbReference type="InterPro" id="IPR010323">
    <property type="entry name" value="DUF924"/>
</dbReference>
<dbReference type="Gene3D" id="1.20.58.320">
    <property type="entry name" value="TPR-like"/>
    <property type="match status" value="1"/>
</dbReference>
<gene>
    <name evidence="1" type="ORF">AAV94_01875</name>
</gene>
<name>A0A0U1Q387_9BURK</name>